<evidence type="ECO:0000313" key="1">
    <source>
        <dbReference type="EMBL" id="TDF72584.1"/>
    </source>
</evidence>
<gene>
    <name evidence="1" type="ORF">E0946_06320</name>
</gene>
<sequence>MKSMTGYGKAKIQKNDMDCEIEIKSINGRFLDMRIYLPREISFFEYPIRQHIGKVLSRGTVEIRVTFADRREPALKLNEVKLMKYYELVKQAQALLDIDKDISLEYLLNEPGIIESINNLDEDEQLAELLNQTLDKAIEALELSLRAEASNIKETLRHSSDLMLKTLDNIEKEIQPFKEELYSILKHRVTELLSNFNAEMLEQRLVQELAIYIDKYDIQEEISRLKCHINTLLATLEKEEDTGKTLNFILQEMQREANTLGSKFSTARTFTYVLTLKEEIEKCREIVQNVA</sequence>
<dbReference type="Proteomes" id="UP000294588">
    <property type="component" value="Unassembled WGS sequence"/>
</dbReference>
<comment type="caution">
    <text evidence="1">The sequence shown here is derived from an EMBL/GenBank/DDBJ whole genome shotgun (WGS) entry which is preliminary data.</text>
</comment>
<keyword evidence="2" id="KW-1185">Reference proteome</keyword>
<evidence type="ECO:0000313" key="2">
    <source>
        <dbReference type="Proteomes" id="UP000294588"/>
    </source>
</evidence>
<dbReference type="EMBL" id="SMOG01000024">
    <property type="protein sequence ID" value="TDF72584.1"/>
    <property type="molecule type" value="Genomic_DNA"/>
</dbReference>
<protein>
    <submittedName>
        <fullName evidence="1">YicC family protein</fullName>
    </submittedName>
</protein>
<name>A0AC61QI01_9BACT</name>
<proteinExistence type="predicted"/>
<accession>A0AC61QI01</accession>
<reference evidence="1" key="1">
    <citation type="submission" date="2019-03" db="EMBL/GenBank/DDBJ databases">
        <title>Candidatus Syntrophosphaera thermopropionivorans: a novel player in syntrophic propionate oxidation during anaerobic digestion.</title>
        <authorList>
            <person name="Dyksma S."/>
        </authorList>
    </citation>
    <scope>NUCLEOTIDE SEQUENCE</scope>
    <source>
        <strain evidence="1">W5</strain>
    </source>
</reference>
<organism evidence="1 2">
    <name type="scientific">Candidatus Syntrophosphaera thermopropionivorans</name>
    <dbReference type="NCBI Taxonomy" id="2593015"/>
    <lineage>
        <taxon>Bacteria</taxon>
        <taxon>Pseudomonadati</taxon>
        <taxon>Candidatus Cloacimonadota</taxon>
        <taxon>Candidatus Cloacimonadia</taxon>
        <taxon>Candidatus Cloacimonadales</taxon>
        <taxon>Candidatus Cloacimonadaceae</taxon>
        <taxon>Candidatus Syntrophosphaera</taxon>
    </lineage>
</organism>